<dbReference type="Proteomes" id="UP000267027">
    <property type="component" value="Unassembled WGS sequence"/>
</dbReference>
<keyword evidence="2" id="KW-1185">Reference proteome</keyword>
<sequence length="249" mass="28118">MARRFASVDRREVMTSIEELCDRIRVLNAQVLNPIGTMVTKSPNVALGQLNVHVASLNVQLVQLKHKISILEQAAVDVYIRSRLQRGSPSATLDELSSRSEERSFEENDVSNFNVTLPDSPVECAIIMSAENVHLNEMSEKSRRAKRRSRSLSIVVSFLFSFPNKNLKTCFASKKRTLHVLFSVPVLLSSTLRSAYLDALSSERCNTYLFLVPILQKKMIRRLTRSVTPSRRLLTSDNVDADVTLCEHN</sequence>
<proteinExistence type="predicted"/>
<evidence type="ECO:0000313" key="1">
    <source>
        <dbReference type="EMBL" id="VDM54840.1"/>
    </source>
</evidence>
<reference evidence="1 2" key="2">
    <citation type="submission" date="2018-11" db="EMBL/GenBank/DDBJ databases">
        <authorList>
            <consortium name="Pathogen Informatics"/>
        </authorList>
    </citation>
    <scope>NUCLEOTIDE SEQUENCE [LARGE SCALE GENOMIC DNA]</scope>
    <source>
        <strain evidence="1 2">Costa Rica</strain>
    </source>
</reference>
<name>A0A0R3PG77_ANGCS</name>
<evidence type="ECO:0000313" key="2">
    <source>
        <dbReference type="Proteomes" id="UP000267027"/>
    </source>
</evidence>
<reference evidence="3" key="1">
    <citation type="submission" date="2017-02" db="UniProtKB">
        <authorList>
            <consortium name="WormBaseParasite"/>
        </authorList>
    </citation>
    <scope>IDENTIFICATION</scope>
</reference>
<accession>A0A0R3PG77</accession>
<dbReference type="AlphaFoldDB" id="A0A0R3PG77"/>
<organism evidence="3">
    <name type="scientific">Angiostrongylus costaricensis</name>
    <name type="common">Nematode worm</name>
    <dbReference type="NCBI Taxonomy" id="334426"/>
    <lineage>
        <taxon>Eukaryota</taxon>
        <taxon>Metazoa</taxon>
        <taxon>Ecdysozoa</taxon>
        <taxon>Nematoda</taxon>
        <taxon>Chromadorea</taxon>
        <taxon>Rhabditida</taxon>
        <taxon>Rhabditina</taxon>
        <taxon>Rhabditomorpha</taxon>
        <taxon>Strongyloidea</taxon>
        <taxon>Metastrongylidae</taxon>
        <taxon>Angiostrongylus</taxon>
    </lineage>
</organism>
<protein>
    <submittedName>
        <fullName evidence="3">Lzipper-MIP1 domain-containing protein</fullName>
    </submittedName>
</protein>
<evidence type="ECO:0000313" key="3">
    <source>
        <dbReference type="WBParaSite" id="ACOC_0000325401-mRNA-1"/>
    </source>
</evidence>
<dbReference type="WBParaSite" id="ACOC_0000325401-mRNA-1">
    <property type="protein sequence ID" value="ACOC_0000325401-mRNA-1"/>
    <property type="gene ID" value="ACOC_0000325401"/>
</dbReference>
<dbReference type="EMBL" id="UYYA01000912">
    <property type="protein sequence ID" value="VDM54840.1"/>
    <property type="molecule type" value="Genomic_DNA"/>
</dbReference>
<gene>
    <name evidence="1" type="ORF">ACOC_LOCUS3255</name>
</gene>